<comment type="cofactor">
    <cofactor evidence="1">
        <name>FAD</name>
        <dbReference type="ChEBI" id="CHEBI:57692"/>
    </cofactor>
</comment>
<proteinExistence type="predicted"/>
<keyword evidence="2" id="KW-0285">Flavoprotein</keyword>
<dbReference type="Gene3D" id="3.50.50.60">
    <property type="entry name" value="FAD/NAD(P)-binding domain"/>
    <property type="match status" value="1"/>
</dbReference>
<dbReference type="GO" id="GO:0050660">
    <property type="term" value="F:flavin adenine dinucleotide binding"/>
    <property type="evidence" value="ECO:0007669"/>
    <property type="project" value="InterPro"/>
</dbReference>
<protein>
    <submittedName>
        <fullName evidence="7">Sarcosine oxidase</fullName>
    </submittedName>
</protein>
<sequence>MCFEQFAPGHDRGSAGGESRLFRTAYAEGSRYVPLLREARKQWRELEAESGVPLLTINSGLMIGSRGGDFLAGVRTSIEDHGIDHEVLDSDELQKRFPQHSIGDDEEAILDHESGYLRPELAVAIAAEEAERSGAKIHTHTPVRRLRRESDSIVVVTDEREYRFPRIIVTTGAWTNKLLPGLTPALNVQRLIMTWFPTRYPEQFRSNVFPIFVRRANGYDISGWPTLDGTSVKVCINYGWDHVADVDTVNRTVDDRLFAPISEAVTRFLPSLIPEPARVGVYFDGYTNDHHPFVGLLPADERIVVMGGFSGHGFKMASALGLAAAELIDQGKTRLPIDHLTPSRFSSTPTVEDQCPDRQPRQLQPAPTSRRF</sequence>
<evidence type="ECO:0000256" key="2">
    <source>
        <dbReference type="ARBA" id="ARBA00022630"/>
    </source>
</evidence>
<evidence type="ECO:0000313" key="8">
    <source>
        <dbReference type="Proteomes" id="UP000010729"/>
    </source>
</evidence>
<keyword evidence="8" id="KW-1185">Reference proteome</keyword>
<dbReference type="GO" id="GO:0008115">
    <property type="term" value="F:sarcosine oxidase activity"/>
    <property type="evidence" value="ECO:0007669"/>
    <property type="project" value="TreeGrafter"/>
</dbReference>
<dbReference type="SUPFAM" id="SSF54373">
    <property type="entry name" value="FAD-linked reductases, C-terminal domain"/>
    <property type="match status" value="1"/>
</dbReference>
<accession>N1V8B3</accession>
<dbReference type="Gene3D" id="3.30.9.10">
    <property type="entry name" value="D-Amino Acid Oxidase, subunit A, domain 2"/>
    <property type="match status" value="1"/>
</dbReference>
<dbReference type="PANTHER" id="PTHR10961:SF7">
    <property type="entry name" value="FAD DEPENDENT OXIDOREDUCTASE DOMAIN-CONTAINING PROTEIN"/>
    <property type="match status" value="1"/>
</dbReference>
<dbReference type="PANTHER" id="PTHR10961">
    <property type="entry name" value="PEROXISOMAL SARCOSINE OXIDASE"/>
    <property type="match status" value="1"/>
</dbReference>
<keyword evidence="4" id="KW-0560">Oxidoreductase</keyword>
<name>N1V8B3_9MICC</name>
<evidence type="ECO:0000259" key="6">
    <source>
        <dbReference type="Pfam" id="PF01266"/>
    </source>
</evidence>
<dbReference type="EMBL" id="ANPE02000007">
    <property type="protein sequence ID" value="EMY36239.1"/>
    <property type="molecule type" value="Genomic_DNA"/>
</dbReference>
<dbReference type="NCBIfam" id="NF008425">
    <property type="entry name" value="PRK11259.1"/>
    <property type="match status" value="1"/>
</dbReference>
<dbReference type="SUPFAM" id="SSF51905">
    <property type="entry name" value="FAD/NAD(P)-binding domain"/>
    <property type="match status" value="1"/>
</dbReference>
<feature type="compositionally biased region" description="Polar residues" evidence="5">
    <location>
        <begin position="361"/>
        <end position="372"/>
    </location>
</feature>
<feature type="domain" description="FAD dependent oxidoreductase" evidence="6">
    <location>
        <begin position="7"/>
        <end position="327"/>
    </location>
</feature>
<organism evidence="7 8">
    <name type="scientific">Arthrobacter crystallopoietes BAB-32</name>
    <dbReference type="NCBI Taxonomy" id="1246476"/>
    <lineage>
        <taxon>Bacteria</taxon>
        <taxon>Bacillati</taxon>
        <taxon>Actinomycetota</taxon>
        <taxon>Actinomycetes</taxon>
        <taxon>Micrococcales</taxon>
        <taxon>Micrococcaceae</taxon>
        <taxon>Crystallibacter</taxon>
    </lineage>
</organism>
<comment type="caution">
    <text evidence="7">The sequence shown here is derived from an EMBL/GenBank/DDBJ whole genome shotgun (WGS) entry which is preliminary data.</text>
</comment>
<dbReference type="InterPro" id="IPR006076">
    <property type="entry name" value="FAD-dep_OxRdtase"/>
</dbReference>
<evidence type="ECO:0000313" key="7">
    <source>
        <dbReference type="EMBL" id="EMY36239.1"/>
    </source>
</evidence>
<keyword evidence="3" id="KW-0274">FAD</keyword>
<feature type="region of interest" description="Disordered" evidence="5">
    <location>
        <begin position="338"/>
        <end position="372"/>
    </location>
</feature>
<evidence type="ECO:0000256" key="5">
    <source>
        <dbReference type="SAM" id="MobiDB-lite"/>
    </source>
</evidence>
<gene>
    <name evidence="7" type="ORF">D477_000175</name>
</gene>
<evidence type="ECO:0000256" key="4">
    <source>
        <dbReference type="ARBA" id="ARBA00023002"/>
    </source>
</evidence>
<dbReference type="Pfam" id="PF01266">
    <property type="entry name" value="DAO"/>
    <property type="match status" value="1"/>
</dbReference>
<dbReference type="InterPro" id="IPR045170">
    <property type="entry name" value="MTOX"/>
</dbReference>
<evidence type="ECO:0000256" key="3">
    <source>
        <dbReference type="ARBA" id="ARBA00022827"/>
    </source>
</evidence>
<dbReference type="AlphaFoldDB" id="N1V8B3"/>
<dbReference type="Proteomes" id="UP000010729">
    <property type="component" value="Unassembled WGS sequence"/>
</dbReference>
<dbReference type="InterPro" id="IPR036188">
    <property type="entry name" value="FAD/NAD-bd_sf"/>
</dbReference>
<evidence type="ECO:0000256" key="1">
    <source>
        <dbReference type="ARBA" id="ARBA00001974"/>
    </source>
</evidence>
<reference evidence="7 8" key="1">
    <citation type="journal article" date="2013" name="Genome Announc.">
        <title>Draft Genome Sequence of Arthrobacter crystallopoietes Strain BAB-32, Revealing Genes for Bioremediation.</title>
        <authorList>
            <person name="Joshi M.N."/>
            <person name="Pandit A.S."/>
            <person name="Sharma A."/>
            <person name="Pandya R.V."/>
            <person name="Desai S.M."/>
            <person name="Saxena A.K."/>
            <person name="Bagatharia S.B."/>
        </authorList>
    </citation>
    <scope>NUCLEOTIDE SEQUENCE [LARGE SCALE GENOMIC DNA]</scope>
    <source>
        <strain evidence="7 8">BAB-32</strain>
    </source>
</reference>